<dbReference type="InterPro" id="IPR014710">
    <property type="entry name" value="RmlC-like_jellyroll"/>
</dbReference>
<dbReference type="Gene3D" id="2.60.120.10">
    <property type="entry name" value="Jelly Rolls"/>
    <property type="match status" value="1"/>
</dbReference>
<organism evidence="4 5">
    <name type="scientific">Streptomyces rubrogriseus</name>
    <dbReference type="NCBI Taxonomy" id="194673"/>
    <lineage>
        <taxon>Bacteria</taxon>
        <taxon>Bacillati</taxon>
        <taxon>Actinomycetota</taxon>
        <taxon>Actinomycetes</taxon>
        <taxon>Kitasatosporales</taxon>
        <taxon>Streptomycetaceae</taxon>
        <taxon>Streptomyces</taxon>
        <taxon>Streptomyces violaceoruber group</taxon>
    </lineage>
</organism>
<evidence type="ECO:0000313" key="4">
    <source>
        <dbReference type="EMBL" id="NEC33479.1"/>
    </source>
</evidence>
<dbReference type="Proteomes" id="UP000475666">
    <property type="component" value="Unassembled WGS sequence"/>
</dbReference>
<dbReference type="AlphaFoldDB" id="A0A6G3T9Q6"/>
<comment type="caution">
    <text evidence="4">The sequence shown here is derived from an EMBL/GenBank/DDBJ whole genome shotgun (WGS) entry which is preliminary data.</text>
</comment>
<dbReference type="PANTHER" id="PTHR35848:SF6">
    <property type="entry name" value="CUPIN TYPE-2 DOMAIN-CONTAINING PROTEIN"/>
    <property type="match status" value="1"/>
</dbReference>
<evidence type="ECO:0000256" key="2">
    <source>
        <dbReference type="SAM" id="MobiDB-lite"/>
    </source>
</evidence>
<dbReference type="InterPro" id="IPR016672">
    <property type="entry name" value="Polyketide_Synth_CurC_prd"/>
</dbReference>
<accession>A0A6G3T9Q6</accession>
<gene>
    <name evidence="4" type="ORF">G3I66_09835</name>
</gene>
<sequence>MSGIRIQRRADALVNEEYGCAFRRILPWESSGPSDTGMGVCTVAPGTATTPHSHEDHEHFYVVRGSGHAEVDGERTRIAAGDALVVGAHQRHHFENASDTEELEMVSVWSLGPFGAAPAAGQAHGEDR</sequence>
<keyword evidence="1" id="KW-0479">Metal-binding</keyword>
<feature type="domain" description="Cupin type-2" evidence="3">
    <location>
        <begin position="40"/>
        <end position="109"/>
    </location>
</feature>
<dbReference type="Pfam" id="PF07883">
    <property type="entry name" value="Cupin_2"/>
    <property type="match status" value="1"/>
</dbReference>
<dbReference type="InterPro" id="IPR013096">
    <property type="entry name" value="Cupin_2"/>
</dbReference>
<proteinExistence type="predicted"/>
<reference evidence="4 5" key="1">
    <citation type="submission" date="2020-01" db="EMBL/GenBank/DDBJ databases">
        <title>Insect and environment-associated Actinomycetes.</title>
        <authorList>
            <person name="Currrie C."/>
            <person name="Chevrette M."/>
            <person name="Carlson C."/>
            <person name="Stubbendieck R."/>
            <person name="Wendt-Pienkowski E."/>
        </authorList>
    </citation>
    <scope>NUCLEOTIDE SEQUENCE [LARGE SCALE GENOMIC DNA]</scope>
    <source>
        <strain evidence="4 5">SID7739</strain>
    </source>
</reference>
<feature type="region of interest" description="Disordered" evidence="2">
    <location>
        <begin position="33"/>
        <end position="55"/>
    </location>
</feature>
<protein>
    <submittedName>
        <fullName evidence="4">Cupin domain-containing protein</fullName>
    </submittedName>
</protein>
<name>A0A6G3T9Q6_9ACTN</name>
<evidence type="ECO:0000259" key="3">
    <source>
        <dbReference type="Pfam" id="PF07883"/>
    </source>
</evidence>
<evidence type="ECO:0000313" key="5">
    <source>
        <dbReference type="Proteomes" id="UP000475666"/>
    </source>
</evidence>
<dbReference type="InterPro" id="IPR011051">
    <property type="entry name" value="RmlC_Cupin_sf"/>
</dbReference>
<dbReference type="GeneID" id="96654412"/>
<dbReference type="CDD" id="cd06988">
    <property type="entry name" value="cupin_DddK"/>
    <property type="match status" value="1"/>
</dbReference>
<dbReference type="PANTHER" id="PTHR35848">
    <property type="entry name" value="OXALATE-BINDING PROTEIN"/>
    <property type="match status" value="1"/>
</dbReference>
<dbReference type="RefSeq" id="WP_109028436.1">
    <property type="nucleotide sequence ID" value="NZ_BEWD01000001.1"/>
</dbReference>
<dbReference type="GO" id="GO:0046872">
    <property type="term" value="F:metal ion binding"/>
    <property type="evidence" value="ECO:0007669"/>
    <property type="project" value="UniProtKB-KW"/>
</dbReference>
<dbReference type="InterPro" id="IPR051610">
    <property type="entry name" value="GPI/OXD"/>
</dbReference>
<evidence type="ECO:0000256" key="1">
    <source>
        <dbReference type="ARBA" id="ARBA00022723"/>
    </source>
</evidence>
<dbReference type="EMBL" id="JAAGMQ010000275">
    <property type="protein sequence ID" value="NEC33479.1"/>
    <property type="molecule type" value="Genomic_DNA"/>
</dbReference>
<dbReference type="PIRSF" id="PIRSF016602">
    <property type="entry name" value="CurC_prd"/>
    <property type="match status" value="1"/>
</dbReference>
<dbReference type="SUPFAM" id="SSF51182">
    <property type="entry name" value="RmlC-like cupins"/>
    <property type="match status" value="1"/>
</dbReference>